<geneLocation type="plasmid" evidence="1">
    <name>pCP718netF</name>
</geneLocation>
<proteinExistence type="predicted"/>
<keyword evidence="1" id="KW-0418">Kinase</keyword>
<dbReference type="GO" id="GO:0016301">
    <property type="term" value="F:kinase activity"/>
    <property type="evidence" value="ECO:0007669"/>
    <property type="project" value="UniProtKB-KW"/>
</dbReference>
<dbReference type="AlphaFoldDB" id="A0A0N7BVK1"/>
<name>A0A0N7BVK1_CLOPF</name>
<keyword evidence="1" id="KW-0808">Transferase</keyword>
<protein>
    <submittedName>
        <fullName evidence="1">Signal transduction histidine kinase</fullName>
    </submittedName>
</protein>
<accession>A0A0N7BVK1</accession>
<evidence type="ECO:0000313" key="1">
    <source>
        <dbReference type="EMBL" id="AKF16648.1"/>
    </source>
</evidence>
<sequence>MDSKEREQYNMREKAIYDRISALENAETKGKLEGRLEGKLESKLEVVRESLSQGLEISLISKITSLSEEEILKIKKDI</sequence>
<keyword evidence="1" id="KW-0614">Plasmid</keyword>
<organism evidence="1">
    <name type="scientific">Clostridium perfringens</name>
    <dbReference type="NCBI Taxonomy" id="1502"/>
    <lineage>
        <taxon>Bacteria</taxon>
        <taxon>Bacillati</taxon>
        <taxon>Bacillota</taxon>
        <taxon>Clostridia</taxon>
        <taxon>Eubacteriales</taxon>
        <taxon>Clostridiaceae</taxon>
        <taxon>Clostridium</taxon>
    </lineage>
</organism>
<dbReference type="NCBIfam" id="TIGR01784">
    <property type="entry name" value="T_den_put_tspse"/>
    <property type="match status" value="1"/>
</dbReference>
<dbReference type="EMBL" id="KP739975">
    <property type="protein sequence ID" value="AKF16648.1"/>
    <property type="molecule type" value="Genomic_DNA"/>
</dbReference>
<dbReference type="InterPro" id="IPR010106">
    <property type="entry name" value="RpnA"/>
</dbReference>
<reference evidence="1" key="1">
    <citation type="journal article" date="2015" name="PLoS ONE">
        <title>A Novel Pore-Forming Toxin in Type A Clostridium perfringens Is Associated with Both Fatal Canine Hemorrhagic Gastroenteritis and Fatal Foal Necrotizing Enterocolitis.</title>
        <authorList>
            <person name="Gohari I.M."/>
            <person name="Parreira V.R."/>
            <person name="Nowell V.J."/>
            <person name="Nicholson V.M."/>
            <person name="Oliphant K."/>
            <person name="Prescott J.F."/>
        </authorList>
    </citation>
    <scope>NUCLEOTIDE SEQUENCE</scope>
    <source>
        <strain evidence="1">JP718</strain>
        <plasmid evidence="1">pCP718netF</plasmid>
    </source>
</reference>